<protein>
    <recommendedName>
        <fullName evidence="4">Transporter</fullName>
    </recommendedName>
</protein>
<feature type="signal peptide" evidence="1">
    <location>
        <begin position="1"/>
        <end position="22"/>
    </location>
</feature>
<evidence type="ECO:0000256" key="1">
    <source>
        <dbReference type="SAM" id="SignalP"/>
    </source>
</evidence>
<evidence type="ECO:0000313" key="3">
    <source>
        <dbReference type="Proteomes" id="UP000253977"/>
    </source>
</evidence>
<sequence length="230" mass="24298">MSHDLSALCPLPLLLGLATLCAGEAAAGAWPRPAGQGFFATDARLSWPRVIGPEVQPPGKYYTGYLEYGLTDRITAGLDLGRSVSGNGKTVGFLRVPLTRPEATLKVSVELGLGRIDGAPVIRPGLSIGRGFSWGDASGWLAVDSLAEIGTSTGQLDAKIDMTFGVTMPNDWKYLLQLQTGAPYGDPVFARLAPSVVIPIGPDRYVDIGGHLGLTGDNTYGLKLGVWQKF</sequence>
<gene>
    <name evidence="2" type="ORF">DU478_19920</name>
</gene>
<keyword evidence="1" id="KW-0732">Signal</keyword>
<dbReference type="EMBL" id="QPMK01000021">
    <property type="protein sequence ID" value="RDD64528.1"/>
    <property type="molecule type" value="Genomic_DNA"/>
</dbReference>
<evidence type="ECO:0000313" key="2">
    <source>
        <dbReference type="EMBL" id="RDD64528.1"/>
    </source>
</evidence>
<reference evidence="2 3" key="1">
    <citation type="submission" date="2018-07" db="EMBL/GenBank/DDBJ databases">
        <title>Thalassococcus profundi sp. nov., a marine bacterium isolated from deep seawater of Okinawa Trough.</title>
        <authorList>
            <person name="Yu M."/>
        </authorList>
    </citation>
    <scope>NUCLEOTIDE SEQUENCE [LARGE SCALE GENOMIC DNA]</scope>
    <source>
        <strain evidence="2 3">WRAS1</strain>
    </source>
</reference>
<proteinExistence type="predicted"/>
<dbReference type="AlphaFoldDB" id="A0A369TGZ1"/>
<evidence type="ECO:0008006" key="4">
    <source>
        <dbReference type="Google" id="ProtNLM"/>
    </source>
</evidence>
<accession>A0A369TGZ1</accession>
<comment type="caution">
    <text evidence="2">The sequence shown here is derived from an EMBL/GenBank/DDBJ whole genome shotgun (WGS) entry which is preliminary data.</text>
</comment>
<name>A0A369TGZ1_9RHOB</name>
<dbReference type="OrthoDB" id="7857490at2"/>
<keyword evidence="3" id="KW-1185">Reference proteome</keyword>
<feature type="chain" id="PRO_5016622246" description="Transporter" evidence="1">
    <location>
        <begin position="23"/>
        <end position="230"/>
    </location>
</feature>
<organism evidence="2 3">
    <name type="scientific">Thalassococcus profundi</name>
    <dbReference type="NCBI Taxonomy" id="2282382"/>
    <lineage>
        <taxon>Bacteria</taxon>
        <taxon>Pseudomonadati</taxon>
        <taxon>Pseudomonadota</taxon>
        <taxon>Alphaproteobacteria</taxon>
        <taxon>Rhodobacterales</taxon>
        <taxon>Roseobacteraceae</taxon>
        <taxon>Thalassococcus</taxon>
    </lineage>
</organism>
<dbReference type="Proteomes" id="UP000253977">
    <property type="component" value="Unassembled WGS sequence"/>
</dbReference>
<dbReference type="RefSeq" id="WP_114512640.1">
    <property type="nucleotide sequence ID" value="NZ_QPMK01000021.1"/>
</dbReference>